<evidence type="ECO:0000313" key="3">
    <source>
        <dbReference type="EMBL" id="NER28633.1"/>
    </source>
</evidence>
<dbReference type="GO" id="GO:0003677">
    <property type="term" value="F:DNA binding"/>
    <property type="evidence" value="ECO:0007669"/>
    <property type="project" value="UniProtKB-KW"/>
</dbReference>
<evidence type="ECO:0000259" key="2">
    <source>
        <dbReference type="Pfam" id="PF07282"/>
    </source>
</evidence>
<gene>
    <name evidence="3" type="ORF">F6J89_13620</name>
</gene>
<accession>A0A6B3NAT3</accession>
<reference evidence="3" key="1">
    <citation type="submission" date="2019-11" db="EMBL/GenBank/DDBJ databases">
        <title>Genomic insights into an expanded diversity of filamentous marine cyanobacteria reveals the extraordinary biosynthetic potential of Moorea and Okeania.</title>
        <authorList>
            <person name="Ferreira Leao T."/>
            <person name="Wang M."/>
            <person name="Moss N."/>
            <person name="Da Silva R."/>
            <person name="Sanders J."/>
            <person name="Nurk S."/>
            <person name="Gurevich A."/>
            <person name="Humphrey G."/>
            <person name="Reher R."/>
            <person name="Zhu Q."/>
            <person name="Belda-Ferre P."/>
            <person name="Glukhov E."/>
            <person name="Rex R."/>
            <person name="Dorrestein P.C."/>
            <person name="Knight R."/>
            <person name="Pevzner P."/>
            <person name="Gerwick W.H."/>
            <person name="Gerwick L."/>
        </authorList>
    </citation>
    <scope>NUCLEOTIDE SEQUENCE</scope>
    <source>
        <strain evidence="3">SIO1C4</strain>
    </source>
</reference>
<evidence type="ECO:0000256" key="1">
    <source>
        <dbReference type="ARBA" id="ARBA00023125"/>
    </source>
</evidence>
<dbReference type="InterPro" id="IPR010095">
    <property type="entry name" value="Cas12f1-like_TNB"/>
</dbReference>
<feature type="domain" description="Cas12f1-like TNB" evidence="2">
    <location>
        <begin position="14"/>
        <end position="51"/>
    </location>
</feature>
<name>A0A6B3NAT3_9CYAN</name>
<dbReference type="EMBL" id="JAAHFQ010000240">
    <property type="protein sequence ID" value="NER28633.1"/>
    <property type="molecule type" value="Genomic_DNA"/>
</dbReference>
<dbReference type="Pfam" id="PF07282">
    <property type="entry name" value="Cas12f1-like_TNB"/>
    <property type="match status" value="1"/>
</dbReference>
<comment type="caution">
    <text evidence="3">The sequence shown here is derived from an EMBL/GenBank/DDBJ whole genome shotgun (WGS) entry which is preliminary data.</text>
</comment>
<proteinExistence type="predicted"/>
<protein>
    <submittedName>
        <fullName evidence="3">Transposase</fullName>
    </submittedName>
</protein>
<organism evidence="3">
    <name type="scientific">Symploca sp. SIO1C4</name>
    <dbReference type="NCBI Taxonomy" id="2607765"/>
    <lineage>
        <taxon>Bacteria</taxon>
        <taxon>Bacillati</taxon>
        <taxon>Cyanobacteriota</taxon>
        <taxon>Cyanophyceae</taxon>
        <taxon>Coleofasciculales</taxon>
        <taxon>Coleofasciculaceae</taxon>
        <taxon>Symploca</taxon>
    </lineage>
</organism>
<keyword evidence="1" id="KW-0238">DNA-binding</keyword>
<dbReference type="AlphaFoldDB" id="A0A6B3NAT3"/>
<sequence>MQRLWGQKISDLAFSEFVEILEWVAQKKGKSVVYIDRCYPSSTTCYHCGHVLEYLDL</sequence>